<accession>A0ABQ3XZF0</accession>
<organism evidence="1 2">
    <name type="scientific">Paractinoplanes deccanensis</name>
    <dbReference type="NCBI Taxonomy" id="113561"/>
    <lineage>
        <taxon>Bacteria</taxon>
        <taxon>Bacillati</taxon>
        <taxon>Actinomycetota</taxon>
        <taxon>Actinomycetes</taxon>
        <taxon>Micromonosporales</taxon>
        <taxon>Micromonosporaceae</taxon>
        <taxon>Paractinoplanes</taxon>
    </lineage>
</organism>
<evidence type="ECO:0000313" key="2">
    <source>
        <dbReference type="Proteomes" id="UP000609879"/>
    </source>
</evidence>
<dbReference type="EMBL" id="BOMI01000028">
    <property type="protein sequence ID" value="GID73094.1"/>
    <property type="molecule type" value="Genomic_DNA"/>
</dbReference>
<keyword evidence="2" id="KW-1185">Reference proteome</keyword>
<evidence type="ECO:0000313" key="1">
    <source>
        <dbReference type="EMBL" id="GID73094.1"/>
    </source>
</evidence>
<sequence length="97" mass="10538">MYIVLLRFAENKAAAAEHMPGHQQWIEQGLADRVFLLVGGIQPGLGGAVLAHDTTPAELQQRVAADPFVAHRVVDAEILEIAPGMTDPRLEFLMPAQ</sequence>
<proteinExistence type="predicted"/>
<name>A0ABQ3XZF0_9ACTN</name>
<dbReference type="PANTHER" id="PTHR37828">
    <property type="entry name" value="GSR2449 PROTEIN"/>
    <property type="match status" value="1"/>
</dbReference>
<protein>
    <recommendedName>
        <fullName evidence="3">YCII-related domain-containing protein</fullName>
    </recommendedName>
</protein>
<dbReference type="Proteomes" id="UP000609879">
    <property type="component" value="Unassembled WGS sequence"/>
</dbReference>
<dbReference type="InterPro" id="IPR011008">
    <property type="entry name" value="Dimeric_a/b-barrel"/>
</dbReference>
<dbReference type="Gene3D" id="3.30.70.1060">
    <property type="entry name" value="Dimeric alpha+beta barrel"/>
    <property type="match status" value="1"/>
</dbReference>
<dbReference type="PANTHER" id="PTHR37828:SF1">
    <property type="entry name" value="YCII-RELATED DOMAIN-CONTAINING PROTEIN"/>
    <property type="match status" value="1"/>
</dbReference>
<dbReference type="SUPFAM" id="SSF54909">
    <property type="entry name" value="Dimeric alpha+beta barrel"/>
    <property type="match status" value="1"/>
</dbReference>
<reference evidence="1 2" key="1">
    <citation type="submission" date="2021-01" db="EMBL/GenBank/DDBJ databases">
        <title>Whole genome shotgun sequence of Actinoplanes deccanensis NBRC 13994.</title>
        <authorList>
            <person name="Komaki H."/>
            <person name="Tamura T."/>
        </authorList>
    </citation>
    <scope>NUCLEOTIDE SEQUENCE [LARGE SCALE GENOMIC DNA]</scope>
    <source>
        <strain evidence="1 2">NBRC 13994</strain>
    </source>
</reference>
<evidence type="ECO:0008006" key="3">
    <source>
        <dbReference type="Google" id="ProtNLM"/>
    </source>
</evidence>
<gene>
    <name evidence="1" type="ORF">Ade02nite_17350</name>
</gene>
<dbReference type="RefSeq" id="WP_203761022.1">
    <property type="nucleotide sequence ID" value="NZ_BAAABO010000029.1"/>
</dbReference>
<comment type="caution">
    <text evidence="1">The sequence shown here is derived from an EMBL/GenBank/DDBJ whole genome shotgun (WGS) entry which is preliminary data.</text>
</comment>